<sequence length="71" mass="7684">MPDNTDAHIDTADVLTLLLHNQHAIAAAIEELAVWVRSKGSPEVHESVISALETIDKNASAITTGILRIRE</sequence>
<reference evidence="1 2" key="1">
    <citation type="submission" date="2022-05" db="EMBL/GenBank/DDBJ databases">
        <title>Novel Pseudomonas spp. Isolated from a Rainbow Trout Aquaculture Facility.</title>
        <authorList>
            <person name="Testerman T."/>
            <person name="Graf J."/>
        </authorList>
    </citation>
    <scope>NUCLEOTIDE SEQUENCE [LARGE SCALE GENOMIC DNA]</scope>
    <source>
        <strain evidence="1 2">ID1042</strain>
    </source>
</reference>
<evidence type="ECO:0000313" key="1">
    <source>
        <dbReference type="EMBL" id="MDD1011855.1"/>
    </source>
</evidence>
<protein>
    <submittedName>
        <fullName evidence="1">Uncharacterized protein</fullName>
    </submittedName>
</protein>
<name>A0A9X4C8J0_9PSED</name>
<gene>
    <name evidence="1" type="ORF">M5G27_30915</name>
</gene>
<comment type="caution">
    <text evidence="1">The sequence shown here is derived from an EMBL/GenBank/DDBJ whole genome shotgun (WGS) entry which is preliminary data.</text>
</comment>
<dbReference type="RefSeq" id="WP_108226700.1">
    <property type="nucleotide sequence ID" value="NZ_JAMDHA010000077.1"/>
</dbReference>
<accession>A0A9X4C8J0</accession>
<keyword evidence="2" id="KW-1185">Reference proteome</keyword>
<organism evidence="1 2">
    <name type="scientific">Pseudomonas shahriarae</name>
    <dbReference type="NCBI Taxonomy" id="2745512"/>
    <lineage>
        <taxon>Bacteria</taxon>
        <taxon>Pseudomonadati</taxon>
        <taxon>Pseudomonadota</taxon>
        <taxon>Gammaproteobacteria</taxon>
        <taxon>Pseudomonadales</taxon>
        <taxon>Pseudomonadaceae</taxon>
        <taxon>Pseudomonas</taxon>
    </lineage>
</organism>
<proteinExistence type="predicted"/>
<dbReference type="EMBL" id="JAMDHA010000077">
    <property type="protein sequence ID" value="MDD1011855.1"/>
    <property type="molecule type" value="Genomic_DNA"/>
</dbReference>
<evidence type="ECO:0000313" key="2">
    <source>
        <dbReference type="Proteomes" id="UP001148185"/>
    </source>
</evidence>
<dbReference type="AlphaFoldDB" id="A0A9X4C8J0"/>
<dbReference type="Proteomes" id="UP001148185">
    <property type="component" value="Unassembled WGS sequence"/>
</dbReference>